<feature type="region of interest" description="Disordered" evidence="1">
    <location>
        <begin position="707"/>
        <end position="740"/>
    </location>
</feature>
<dbReference type="EMBL" id="JTDF01000714">
    <property type="protein sequence ID" value="KAF8571087.1"/>
    <property type="molecule type" value="Genomic_DNA"/>
</dbReference>
<evidence type="ECO:0000313" key="3">
    <source>
        <dbReference type="Proteomes" id="UP000699462"/>
    </source>
</evidence>
<reference evidence="2 3" key="1">
    <citation type="submission" date="2019-07" db="EMBL/GenBank/DDBJ databases">
        <title>Annotation for the trematode Paragonimus westermani.</title>
        <authorList>
            <person name="Choi Y.-J."/>
        </authorList>
    </citation>
    <scope>NUCLEOTIDE SEQUENCE [LARGE SCALE GENOMIC DNA]</scope>
    <source>
        <strain evidence="2">180907_Pwestermani</strain>
    </source>
</reference>
<keyword evidence="3" id="KW-1185">Reference proteome</keyword>
<accession>A0A8T0DWK2</accession>
<dbReference type="AlphaFoldDB" id="A0A8T0DWK2"/>
<feature type="compositionally biased region" description="Polar residues" evidence="1">
    <location>
        <begin position="813"/>
        <end position="836"/>
    </location>
</feature>
<feature type="compositionally biased region" description="Polar residues" evidence="1">
    <location>
        <begin position="545"/>
        <end position="573"/>
    </location>
</feature>
<evidence type="ECO:0000256" key="1">
    <source>
        <dbReference type="SAM" id="MobiDB-lite"/>
    </source>
</evidence>
<comment type="caution">
    <text evidence="2">The sequence shown here is derived from an EMBL/GenBank/DDBJ whole genome shotgun (WGS) entry which is preliminary data.</text>
</comment>
<gene>
    <name evidence="2" type="ORF">P879_02766</name>
</gene>
<dbReference type="OrthoDB" id="6253812at2759"/>
<protein>
    <submittedName>
        <fullName evidence="2">Uncharacterized protein</fullName>
    </submittedName>
</protein>
<sequence>MDCERTEIVTAQRTNRPKSNTANLIEYRSNGTRSYEAIRSLQGEPNRAFLLRALACRNSHPVNSSSPIAQSCTSRTSSVILLHSHENSADQSRSVENSIKPINPTSIPTHYDSRIRTAFGEVHAIMECNAATQAKPNRSTEIGRSVTTLSPYFGQHQTIRQPSSIWYVSPPTSNDQPRSEMIKLPVSVGRDYAEANKANFHSTYSPNRRMNVVEKLDTCKPDRLNKFSPAESTEKSTNKLPKAHIASVKMNAPVEDKSGSCTLILESQSGQRISCNKPHNWSSRTMQEKATQTNVENSVQHTETVINPDQKSGTCEVELQCRLPFSNQKIGTYKKTISSAEGWRHIPFTNKLCSIAGGKKKLSLQTFIRCIRGDTILPKRTRWHAQATQDYDPTESKTRLRCSKRTRRLMPSDVYINSGQLRNIRRRLAGLNKQHCRGVEAIESRFALIHDSLGTLASQVQAIVVVLNEQNGLVQGMTRAMETLPAIWTTITASKHTIRRRPSSSSLIQRYHSTMSKSSTEQPSGMNPKLTRSEYSIHDRPVRSSLHQKSNPSHSVQKRSSFVQRPTSVSTQRAGLKKIVNQPEQLQPITSSEECTLITECINEKHSDDSSITANNPLQVTLTRIRNNSITFTGKSALPTKGISENTVSYHDKVDECRFDINPTDFVSSSPTNQCSSPPTLLNVIEGPPSKSVTHTSELQRYYRIAYEEPEKRSSPQNPKGTNQKSVRYGQESYGSKTNQKDVQTFYKTTAAKQKETGQLITACKRSEKSPTRHSQYKETIGKIHKSQWTTTCPQKVKAETGSLTRIRRCKRTSTQLLGTTSNSSGEQKIPSRPST</sequence>
<feature type="compositionally biased region" description="Basic and acidic residues" evidence="1">
    <location>
        <begin position="531"/>
        <end position="542"/>
    </location>
</feature>
<feature type="compositionally biased region" description="Polar residues" evidence="1">
    <location>
        <begin position="503"/>
        <end position="525"/>
    </location>
</feature>
<feature type="region of interest" description="Disordered" evidence="1">
    <location>
        <begin position="808"/>
        <end position="836"/>
    </location>
</feature>
<proteinExistence type="predicted"/>
<feature type="region of interest" description="Disordered" evidence="1">
    <location>
        <begin position="498"/>
        <end position="574"/>
    </location>
</feature>
<feature type="region of interest" description="Disordered" evidence="1">
    <location>
        <begin position="86"/>
        <end position="107"/>
    </location>
</feature>
<feature type="compositionally biased region" description="Polar residues" evidence="1">
    <location>
        <begin position="715"/>
        <end position="726"/>
    </location>
</feature>
<evidence type="ECO:0000313" key="2">
    <source>
        <dbReference type="EMBL" id="KAF8571087.1"/>
    </source>
</evidence>
<organism evidence="2 3">
    <name type="scientific">Paragonimus westermani</name>
    <dbReference type="NCBI Taxonomy" id="34504"/>
    <lineage>
        <taxon>Eukaryota</taxon>
        <taxon>Metazoa</taxon>
        <taxon>Spiralia</taxon>
        <taxon>Lophotrochozoa</taxon>
        <taxon>Platyhelminthes</taxon>
        <taxon>Trematoda</taxon>
        <taxon>Digenea</taxon>
        <taxon>Plagiorchiida</taxon>
        <taxon>Troglotremata</taxon>
        <taxon>Troglotrematidae</taxon>
        <taxon>Paragonimus</taxon>
    </lineage>
</organism>
<dbReference type="Proteomes" id="UP000699462">
    <property type="component" value="Unassembled WGS sequence"/>
</dbReference>
<name>A0A8T0DWK2_9TREM</name>